<dbReference type="Proteomes" id="UP000432015">
    <property type="component" value="Unassembled WGS sequence"/>
</dbReference>
<sequence length="391" mass="41248">MGVLDGALARLPERRPARAPLRTRLRRPVRRPVRRAGRGAVGAARRGHRTVPEGLPAVAVGASGAGAGLGGTGRPRRPEETADPRRGPRRVEIGRAMRVTICGFGSAGRQHAEAIERLPGVAVHSVLESNTAVTTGSFTRSVGWRAVLEDRDIDAVALCLPPGGRAELAAEAIAAGKAVLLEKPPCMSVEELDRLAGAGGTVGVMLQHRFRLPAEVLAAPFTAAAGTLLVSRFRDPATHYTGWRADSGQALGGITAHLGVHYLDMACQLLGAVESVDVHDYRSCAPGIDTRVSGLVRFASGSTLALTVAADVPARIEQLVIAGDERCVTVTDGAVTLREGRAERTFPAGSTSEMRTKVYEDFARGPGLSSLERTRPVTRILDEVRKAGTGW</sequence>
<evidence type="ECO:0008006" key="6">
    <source>
        <dbReference type="Google" id="ProtNLM"/>
    </source>
</evidence>
<evidence type="ECO:0000313" key="4">
    <source>
        <dbReference type="EMBL" id="MUN40938.1"/>
    </source>
</evidence>
<dbReference type="AlphaFoldDB" id="A0A7K1L933"/>
<evidence type="ECO:0000256" key="1">
    <source>
        <dbReference type="SAM" id="MobiDB-lite"/>
    </source>
</evidence>
<evidence type="ECO:0000259" key="3">
    <source>
        <dbReference type="Pfam" id="PF22725"/>
    </source>
</evidence>
<dbReference type="Gene3D" id="3.40.50.720">
    <property type="entry name" value="NAD(P)-binding Rossmann-like Domain"/>
    <property type="match status" value="1"/>
</dbReference>
<evidence type="ECO:0000313" key="5">
    <source>
        <dbReference type="Proteomes" id="UP000432015"/>
    </source>
</evidence>
<dbReference type="PANTHER" id="PTHR43818:SF7">
    <property type="entry name" value="DEHYDROGENASE"/>
    <property type="match status" value="1"/>
</dbReference>
<dbReference type="InterPro" id="IPR050463">
    <property type="entry name" value="Gfo/Idh/MocA_oxidrdct_glycsds"/>
</dbReference>
<dbReference type="SUPFAM" id="SSF51735">
    <property type="entry name" value="NAD(P)-binding Rossmann-fold domains"/>
    <property type="match status" value="1"/>
</dbReference>
<proteinExistence type="predicted"/>
<accession>A0A7K1L933</accession>
<name>A0A7K1L933_9ACTN</name>
<feature type="region of interest" description="Disordered" evidence="1">
    <location>
        <begin position="62"/>
        <end position="89"/>
    </location>
</feature>
<dbReference type="Pfam" id="PF01408">
    <property type="entry name" value="GFO_IDH_MocA"/>
    <property type="match status" value="1"/>
</dbReference>
<organism evidence="4 5">
    <name type="scientific">Actinomadura litoris</name>
    <dbReference type="NCBI Taxonomy" id="2678616"/>
    <lineage>
        <taxon>Bacteria</taxon>
        <taxon>Bacillati</taxon>
        <taxon>Actinomycetota</taxon>
        <taxon>Actinomycetes</taxon>
        <taxon>Streptosporangiales</taxon>
        <taxon>Thermomonosporaceae</taxon>
        <taxon>Actinomadura</taxon>
    </lineage>
</organism>
<feature type="compositionally biased region" description="Gly residues" evidence="1">
    <location>
        <begin position="63"/>
        <end position="73"/>
    </location>
</feature>
<dbReference type="PANTHER" id="PTHR43818">
    <property type="entry name" value="BCDNA.GH03377"/>
    <property type="match status" value="1"/>
</dbReference>
<feature type="compositionally biased region" description="Basic and acidic residues" evidence="1">
    <location>
        <begin position="76"/>
        <end position="89"/>
    </location>
</feature>
<feature type="domain" description="GFO/IDH/MocA-like oxidoreductase" evidence="3">
    <location>
        <begin position="231"/>
        <end position="325"/>
    </location>
</feature>
<dbReference type="EMBL" id="WOFH01000012">
    <property type="protein sequence ID" value="MUN40938.1"/>
    <property type="molecule type" value="Genomic_DNA"/>
</dbReference>
<dbReference type="InterPro" id="IPR000683">
    <property type="entry name" value="Gfo/Idh/MocA-like_OxRdtase_N"/>
</dbReference>
<reference evidence="4 5" key="1">
    <citation type="submission" date="2019-11" db="EMBL/GenBank/DDBJ databases">
        <authorList>
            <person name="Cao P."/>
        </authorList>
    </citation>
    <scope>NUCLEOTIDE SEQUENCE [LARGE SCALE GENOMIC DNA]</scope>
    <source>
        <strain evidence="4 5">NEAU-AAG5</strain>
    </source>
</reference>
<comment type="caution">
    <text evidence="4">The sequence shown here is derived from an EMBL/GenBank/DDBJ whole genome shotgun (WGS) entry which is preliminary data.</text>
</comment>
<protein>
    <recommendedName>
        <fullName evidence="6">Gfo/Idh/MocA family oxidoreductase</fullName>
    </recommendedName>
</protein>
<dbReference type="Pfam" id="PF22725">
    <property type="entry name" value="GFO_IDH_MocA_C3"/>
    <property type="match status" value="1"/>
</dbReference>
<dbReference type="Gene3D" id="3.30.360.10">
    <property type="entry name" value="Dihydrodipicolinate Reductase, domain 2"/>
    <property type="match status" value="1"/>
</dbReference>
<feature type="domain" description="Gfo/Idh/MocA-like oxidoreductase N-terminal" evidence="2">
    <location>
        <begin position="97"/>
        <end position="206"/>
    </location>
</feature>
<dbReference type="GO" id="GO:0000166">
    <property type="term" value="F:nucleotide binding"/>
    <property type="evidence" value="ECO:0007669"/>
    <property type="project" value="InterPro"/>
</dbReference>
<dbReference type="InterPro" id="IPR055170">
    <property type="entry name" value="GFO_IDH_MocA-like_dom"/>
</dbReference>
<gene>
    <name evidence="4" type="ORF">GNZ18_30685</name>
</gene>
<dbReference type="InterPro" id="IPR036291">
    <property type="entry name" value="NAD(P)-bd_dom_sf"/>
</dbReference>
<dbReference type="SUPFAM" id="SSF55347">
    <property type="entry name" value="Glyceraldehyde-3-phosphate dehydrogenase-like, C-terminal domain"/>
    <property type="match status" value="1"/>
</dbReference>
<evidence type="ECO:0000259" key="2">
    <source>
        <dbReference type="Pfam" id="PF01408"/>
    </source>
</evidence>
<keyword evidence="5" id="KW-1185">Reference proteome</keyword>